<dbReference type="Proteomes" id="UP000244037">
    <property type="component" value="Unassembled WGS sequence"/>
</dbReference>
<name>A0A8E2VL55_9RHOB</name>
<sequence>MQPDHGPLEKQAERLRRVAVRSVPSPGPTATPGRVRNRSGIAPTYRIVYSRRPPWGQRVLGPFVLPEIADLNSLIMLTVDATALAVLRGAGGPTPDELTEVRVEKAGMTAAATSLTHERHETLFRKNDALQAGLET</sequence>
<dbReference type="EMBL" id="QAYC01000003">
    <property type="protein sequence ID" value="PTW50903.1"/>
    <property type="molecule type" value="Genomic_DNA"/>
</dbReference>
<reference evidence="1 2" key="1">
    <citation type="submission" date="2018-04" db="EMBL/GenBank/DDBJ databases">
        <title>Genomic Encyclopedia of Archaeal and Bacterial Type Strains, Phase II (KMG-II): from individual species to whole genera.</title>
        <authorList>
            <person name="Goeker M."/>
        </authorList>
    </citation>
    <scope>NUCLEOTIDE SEQUENCE [LARGE SCALE GENOMIC DNA]</scope>
    <source>
        <strain evidence="1 2">DSM 19783</strain>
    </source>
</reference>
<gene>
    <name evidence="1" type="ORF">C8N38_103138</name>
</gene>
<evidence type="ECO:0000313" key="1">
    <source>
        <dbReference type="EMBL" id="PTW50903.1"/>
    </source>
</evidence>
<organism evidence="1 2">
    <name type="scientific">Rhodovulum kholense</name>
    <dbReference type="NCBI Taxonomy" id="453584"/>
    <lineage>
        <taxon>Bacteria</taxon>
        <taxon>Pseudomonadati</taxon>
        <taxon>Pseudomonadota</taxon>
        <taxon>Alphaproteobacteria</taxon>
        <taxon>Rhodobacterales</taxon>
        <taxon>Paracoccaceae</taxon>
        <taxon>Rhodovulum</taxon>
    </lineage>
</organism>
<evidence type="ECO:0000313" key="2">
    <source>
        <dbReference type="Proteomes" id="UP000244037"/>
    </source>
</evidence>
<proteinExistence type="predicted"/>
<comment type="caution">
    <text evidence="1">The sequence shown here is derived from an EMBL/GenBank/DDBJ whole genome shotgun (WGS) entry which is preliminary data.</text>
</comment>
<dbReference type="AlphaFoldDB" id="A0A8E2VL55"/>
<keyword evidence="2" id="KW-1185">Reference proteome</keyword>
<accession>A0A8E2VL55</accession>
<protein>
    <submittedName>
        <fullName evidence="1">Uncharacterized protein</fullName>
    </submittedName>
</protein>